<gene>
    <name evidence="2" type="ORF">PROFUN_07969</name>
</gene>
<comment type="caution">
    <text evidence="2">The sequence shown here is derived from an EMBL/GenBank/DDBJ whole genome shotgun (WGS) entry which is preliminary data.</text>
</comment>
<feature type="non-terminal residue" evidence="2">
    <location>
        <position position="1"/>
    </location>
</feature>
<name>A0A2P6NL91_9EUKA</name>
<keyword evidence="3" id="KW-1185">Reference proteome</keyword>
<evidence type="ECO:0000313" key="2">
    <source>
        <dbReference type="EMBL" id="PRP84719.1"/>
    </source>
</evidence>
<sequence length="250" mass="27907">KKDEDEPTLGWACCYLEKWLDGSSSNGGIQTKDQEWTASHLGEEDASEQESNNKTKDSINEGGFEYSMECDTQIPIPAKDLEQNSPRGLWKLKQDRITTDAKSENKNIREAAQTRGKAEPGSRITCLGLSSAGYIVALHDCNRWLLQESVAAECPYEELMAEAEEEGFSNYRVVNPSTSPPPNMPPKAFETLQILHRRPRTMVETRREQMSYITQTASAGQQACLREEGASISNINKAFLDAAKDIIKNN</sequence>
<feature type="region of interest" description="Disordered" evidence="1">
    <location>
        <begin position="24"/>
        <end position="62"/>
    </location>
</feature>
<accession>A0A2P6NL91</accession>
<proteinExistence type="predicted"/>
<dbReference type="Proteomes" id="UP000241769">
    <property type="component" value="Unassembled WGS sequence"/>
</dbReference>
<dbReference type="EMBL" id="MDYQ01000058">
    <property type="protein sequence ID" value="PRP84719.1"/>
    <property type="molecule type" value="Genomic_DNA"/>
</dbReference>
<evidence type="ECO:0000313" key="3">
    <source>
        <dbReference type="Proteomes" id="UP000241769"/>
    </source>
</evidence>
<dbReference type="AlphaFoldDB" id="A0A2P6NL91"/>
<dbReference type="InParanoid" id="A0A2P6NL91"/>
<protein>
    <submittedName>
        <fullName evidence="2">Uncharacterized protein</fullName>
    </submittedName>
</protein>
<organism evidence="2 3">
    <name type="scientific">Planoprotostelium fungivorum</name>
    <dbReference type="NCBI Taxonomy" id="1890364"/>
    <lineage>
        <taxon>Eukaryota</taxon>
        <taxon>Amoebozoa</taxon>
        <taxon>Evosea</taxon>
        <taxon>Variosea</taxon>
        <taxon>Cavosteliida</taxon>
        <taxon>Cavosteliaceae</taxon>
        <taxon>Planoprotostelium</taxon>
    </lineage>
</organism>
<evidence type="ECO:0000256" key="1">
    <source>
        <dbReference type="SAM" id="MobiDB-lite"/>
    </source>
</evidence>
<reference evidence="2 3" key="1">
    <citation type="journal article" date="2018" name="Genome Biol. Evol.">
        <title>Multiple Roots of Fruiting Body Formation in Amoebozoa.</title>
        <authorList>
            <person name="Hillmann F."/>
            <person name="Forbes G."/>
            <person name="Novohradska S."/>
            <person name="Ferling I."/>
            <person name="Riege K."/>
            <person name="Groth M."/>
            <person name="Westermann M."/>
            <person name="Marz M."/>
            <person name="Spaller T."/>
            <person name="Winckler T."/>
            <person name="Schaap P."/>
            <person name="Glockner G."/>
        </authorList>
    </citation>
    <scope>NUCLEOTIDE SEQUENCE [LARGE SCALE GENOMIC DNA]</scope>
    <source>
        <strain evidence="2 3">Jena</strain>
    </source>
</reference>